<evidence type="ECO:0000256" key="2">
    <source>
        <dbReference type="ARBA" id="ARBA00005810"/>
    </source>
</evidence>
<dbReference type="Proteomes" id="UP000023772">
    <property type="component" value="Chromosome"/>
</dbReference>
<organism evidence="15 17">
    <name type="scientific">Draconibacterium orientale</name>
    <dbReference type="NCBI Taxonomy" id="1168034"/>
    <lineage>
        <taxon>Bacteria</taxon>
        <taxon>Pseudomonadati</taxon>
        <taxon>Bacteroidota</taxon>
        <taxon>Bacteroidia</taxon>
        <taxon>Marinilabiliales</taxon>
        <taxon>Prolixibacteraceae</taxon>
        <taxon>Draconibacterium</taxon>
    </lineage>
</organism>
<evidence type="ECO:0000256" key="6">
    <source>
        <dbReference type="ARBA" id="ARBA00022741"/>
    </source>
</evidence>
<keyword evidence="9" id="KW-0289">Folate biosynthesis</keyword>
<dbReference type="UniPathway" id="UPA00077">
    <property type="reaction ID" value="UER00155"/>
</dbReference>
<gene>
    <name evidence="14" type="ORF">FH5T_11295</name>
    <name evidence="15" type="ORF">SAMN05444285_1128</name>
</gene>
<dbReference type="GO" id="GO:0046654">
    <property type="term" value="P:tetrahydrofolate biosynthetic process"/>
    <property type="evidence" value="ECO:0007669"/>
    <property type="project" value="UniProtKB-UniPathway"/>
</dbReference>
<dbReference type="Gene3D" id="3.30.70.560">
    <property type="entry name" value="7,8-Dihydro-6-hydroxymethylpterin-pyrophosphokinase HPPK"/>
    <property type="match status" value="1"/>
</dbReference>
<sequence length="167" mass="19773">MNKVFLGIGGNIGDKHKNFKRILELVEIKLGKIIEKSSIYETPPWGFHSEDVFWNQVLVIETKLEAEELLWRIHEIEADFGRKRGNERYSSREMDIDILYFNDEFMESPDLIVPHPRIHERRFVLVPLVEIAPKMKHPLRRLTSIEMLENCLDKSVIKKVEMDEKTE</sequence>
<evidence type="ECO:0000256" key="4">
    <source>
        <dbReference type="ARBA" id="ARBA00016218"/>
    </source>
</evidence>
<comment type="function">
    <text evidence="10">Catalyzes the transfer of pyrophosphate from adenosine triphosphate (ATP) to 6-hydroxymethyl-7,8-dihydropterin, an enzymatic step in folate biosynthesis pathway.</text>
</comment>
<comment type="similarity">
    <text evidence="2">Belongs to the HPPK family.</text>
</comment>
<evidence type="ECO:0000313" key="15">
    <source>
        <dbReference type="EMBL" id="SET39056.1"/>
    </source>
</evidence>
<dbReference type="EMBL" id="FOHT01000012">
    <property type="protein sequence ID" value="SET39056.1"/>
    <property type="molecule type" value="Genomic_DNA"/>
</dbReference>
<evidence type="ECO:0000256" key="3">
    <source>
        <dbReference type="ARBA" id="ARBA00013253"/>
    </source>
</evidence>
<keyword evidence="5" id="KW-0808">Transferase</keyword>
<dbReference type="NCBIfam" id="TIGR01498">
    <property type="entry name" value="folK"/>
    <property type="match status" value="1"/>
</dbReference>
<dbReference type="GO" id="GO:0005524">
    <property type="term" value="F:ATP binding"/>
    <property type="evidence" value="ECO:0007669"/>
    <property type="project" value="UniProtKB-KW"/>
</dbReference>
<dbReference type="KEGG" id="dori:FH5T_11295"/>
<keyword evidence="16" id="KW-1185">Reference proteome</keyword>
<keyword evidence="6" id="KW-0547">Nucleotide-binding</keyword>
<dbReference type="HOGENOM" id="CLU_097916_1_2_10"/>
<comment type="pathway">
    <text evidence="1">Cofactor biosynthesis; tetrahydrofolate biosynthesis; 2-amino-4-hydroxy-6-hydroxymethyl-7,8-dihydropteridine diphosphate from 7,8-dihydroneopterin triphosphate: step 4/4.</text>
</comment>
<evidence type="ECO:0000256" key="12">
    <source>
        <dbReference type="ARBA" id="ARBA00033413"/>
    </source>
</evidence>
<name>X5DXN4_9BACT</name>
<evidence type="ECO:0000256" key="11">
    <source>
        <dbReference type="ARBA" id="ARBA00029766"/>
    </source>
</evidence>
<dbReference type="EMBL" id="CP007451">
    <property type="protein sequence ID" value="AHW59990.1"/>
    <property type="molecule type" value="Genomic_DNA"/>
</dbReference>
<dbReference type="STRING" id="1168034.FH5T_11295"/>
<reference evidence="15 17" key="2">
    <citation type="submission" date="2016-10" db="EMBL/GenBank/DDBJ databases">
        <authorList>
            <person name="de Groot N.N."/>
        </authorList>
    </citation>
    <scope>NUCLEOTIDE SEQUENCE [LARGE SCALE GENOMIC DNA]</scope>
    <source>
        <strain evidence="15 17">DSM 25947</strain>
    </source>
</reference>
<dbReference type="GO" id="GO:0046656">
    <property type="term" value="P:folic acid biosynthetic process"/>
    <property type="evidence" value="ECO:0007669"/>
    <property type="project" value="UniProtKB-KW"/>
</dbReference>
<dbReference type="Proteomes" id="UP000181981">
    <property type="component" value="Unassembled WGS sequence"/>
</dbReference>
<dbReference type="InterPro" id="IPR000550">
    <property type="entry name" value="Hppk"/>
</dbReference>
<dbReference type="PANTHER" id="PTHR43071:SF1">
    <property type="entry name" value="2-AMINO-4-HYDROXY-6-HYDROXYMETHYLDIHYDROPTERIDINE PYROPHOSPHOKINASE"/>
    <property type="match status" value="1"/>
</dbReference>
<keyword evidence="7 15" id="KW-0418">Kinase</keyword>
<evidence type="ECO:0000256" key="9">
    <source>
        <dbReference type="ARBA" id="ARBA00022909"/>
    </source>
</evidence>
<dbReference type="eggNOG" id="COG0801">
    <property type="taxonomic scope" value="Bacteria"/>
</dbReference>
<reference evidence="14 16" key="1">
    <citation type="submission" date="2014-03" db="EMBL/GenBank/DDBJ databases">
        <title>Complete genome sequence of a deeply braunched marine Bacteroidia bacterium Draconibacterium orientale type strain FH5T.</title>
        <authorList>
            <person name="Li X."/>
            <person name="Wang X."/>
            <person name="Xie Z."/>
            <person name="Du Z."/>
            <person name="Chen G."/>
        </authorList>
    </citation>
    <scope>NUCLEOTIDE SEQUENCE [LARGE SCALE GENOMIC DNA]</scope>
    <source>
        <strain evidence="14 16">FH5</strain>
    </source>
</reference>
<evidence type="ECO:0000313" key="16">
    <source>
        <dbReference type="Proteomes" id="UP000023772"/>
    </source>
</evidence>
<dbReference type="OrthoDB" id="9808041at2"/>
<evidence type="ECO:0000259" key="13">
    <source>
        <dbReference type="Pfam" id="PF01288"/>
    </source>
</evidence>
<dbReference type="InterPro" id="IPR035907">
    <property type="entry name" value="Hppk_sf"/>
</dbReference>
<dbReference type="GO" id="GO:0016301">
    <property type="term" value="F:kinase activity"/>
    <property type="evidence" value="ECO:0007669"/>
    <property type="project" value="UniProtKB-KW"/>
</dbReference>
<evidence type="ECO:0000256" key="5">
    <source>
        <dbReference type="ARBA" id="ARBA00022679"/>
    </source>
</evidence>
<evidence type="ECO:0000256" key="8">
    <source>
        <dbReference type="ARBA" id="ARBA00022840"/>
    </source>
</evidence>
<feature type="domain" description="7,8-dihydro-6-hydroxymethylpterin-pyrophosphokinase" evidence="13">
    <location>
        <begin position="5"/>
        <end position="133"/>
    </location>
</feature>
<evidence type="ECO:0000256" key="1">
    <source>
        <dbReference type="ARBA" id="ARBA00005051"/>
    </source>
</evidence>
<dbReference type="RefSeq" id="WP_038558349.1">
    <property type="nucleotide sequence ID" value="NZ_FOHT01000012.1"/>
</dbReference>
<dbReference type="SUPFAM" id="SSF55083">
    <property type="entry name" value="6-hydroxymethyl-7,8-dihydropterin pyrophosphokinase, HPPK"/>
    <property type="match status" value="1"/>
</dbReference>
<dbReference type="PANTHER" id="PTHR43071">
    <property type="entry name" value="2-AMINO-4-HYDROXY-6-HYDROXYMETHYLDIHYDROPTERIDINE PYROPHOSPHOKINASE"/>
    <property type="match status" value="1"/>
</dbReference>
<keyword evidence="8" id="KW-0067">ATP-binding</keyword>
<evidence type="ECO:0000313" key="17">
    <source>
        <dbReference type="Proteomes" id="UP000181981"/>
    </source>
</evidence>
<evidence type="ECO:0000256" key="7">
    <source>
        <dbReference type="ARBA" id="ARBA00022777"/>
    </source>
</evidence>
<dbReference type="Pfam" id="PF01288">
    <property type="entry name" value="HPPK"/>
    <property type="match status" value="1"/>
</dbReference>
<protein>
    <recommendedName>
        <fullName evidence="4">2-amino-4-hydroxy-6-hydroxymethyldihydropteridine pyrophosphokinase</fullName>
        <ecNumber evidence="3">2.7.6.3</ecNumber>
    </recommendedName>
    <alternativeName>
        <fullName evidence="11">6-hydroxymethyl-7,8-dihydropterin pyrophosphokinase</fullName>
    </alternativeName>
    <alternativeName>
        <fullName evidence="12">7,8-dihydro-6-hydroxymethylpterin-pyrophosphokinase</fullName>
    </alternativeName>
</protein>
<accession>X5DXN4</accession>
<dbReference type="AlphaFoldDB" id="X5DXN4"/>
<dbReference type="EC" id="2.7.6.3" evidence="3"/>
<dbReference type="GO" id="GO:0003848">
    <property type="term" value="F:2-amino-4-hydroxy-6-hydroxymethyldihydropteridine diphosphokinase activity"/>
    <property type="evidence" value="ECO:0007669"/>
    <property type="project" value="UniProtKB-EC"/>
</dbReference>
<evidence type="ECO:0000256" key="10">
    <source>
        <dbReference type="ARBA" id="ARBA00029409"/>
    </source>
</evidence>
<proteinExistence type="inferred from homology"/>
<evidence type="ECO:0000313" key="14">
    <source>
        <dbReference type="EMBL" id="AHW59990.1"/>
    </source>
</evidence>
<dbReference type="CDD" id="cd00483">
    <property type="entry name" value="HPPK"/>
    <property type="match status" value="1"/>
</dbReference>